<evidence type="ECO:0000256" key="1">
    <source>
        <dbReference type="ARBA" id="ARBA00012687"/>
    </source>
</evidence>
<comment type="catalytic activity">
    <reaction evidence="7">
        <text>a lipid X + a UDP-2-N,3-O-bis[(3R)-3-hydroxyacyl]-alpha-D-glucosamine = a lipid A disaccharide + UDP + H(+)</text>
        <dbReference type="Rhea" id="RHEA:67828"/>
        <dbReference type="ChEBI" id="CHEBI:15378"/>
        <dbReference type="ChEBI" id="CHEBI:58223"/>
        <dbReference type="ChEBI" id="CHEBI:137748"/>
        <dbReference type="ChEBI" id="CHEBI:176338"/>
        <dbReference type="ChEBI" id="CHEBI:176343"/>
        <dbReference type="EC" id="2.4.1.182"/>
    </reaction>
</comment>
<dbReference type="PANTHER" id="PTHR30372:SF4">
    <property type="entry name" value="LIPID-A-DISACCHARIDE SYNTHASE, MITOCHONDRIAL-RELATED"/>
    <property type="match status" value="1"/>
</dbReference>
<organism evidence="8">
    <name type="scientific">hydrothermal vent metagenome</name>
    <dbReference type="NCBI Taxonomy" id="652676"/>
    <lineage>
        <taxon>unclassified sequences</taxon>
        <taxon>metagenomes</taxon>
        <taxon>ecological metagenomes</taxon>
    </lineage>
</organism>
<reference evidence="8" key="1">
    <citation type="submission" date="2018-06" db="EMBL/GenBank/DDBJ databases">
        <authorList>
            <person name="Zhirakovskaya E."/>
        </authorList>
    </citation>
    <scope>NUCLEOTIDE SEQUENCE</scope>
</reference>
<dbReference type="InterPro" id="IPR003835">
    <property type="entry name" value="Glyco_trans_19"/>
</dbReference>
<dbReference type="GO" id="GO:0005543">
    <property type="term" value="F:phospholipid binding"/>
    <property type="evidence" value="ECO:0007669"/>
    <property type="project" value="TreeGrafter"/>
</dbReference>
<dbReference type="GO" id="GO:0009245">
    <property type="term" value="P:lipid A biosynthetic process"/>
    <property type="evidence" value="ECO:0007669"/>
    <property type="project" value="UniProtKB-KW"/>
</dbReference>
<evidence type="ECO:0000256" key="4">
    <source>
        <dbReference type="ARBA" id="ARBA00022676"/>
    </source>
</evidence>
<keyword evidence="5 8" id="KW-0808">Transferase</keyword>
<gene>
    <name evidence="8" type="ORF">MNBD_GAMMA09-3891</name>
</gene>
<dbReference type="NCBIfam" id="TIGR00215">
    <property type="entry name" value="lpxB"/>
    <property type="match status" value="1"/>
</dbReference>
<protein>
    <recommendedName>
        <fullName evidence="1">lipid-A-disaccharide synthase</fullName>
        <ecNumber evidence="1">2.4.1.182</ecNumber>
    </recommendedName>
</protein>
<evidence type="ECO:0000256" key="5">
    <source>
        <dbReference type="ARBA" id="ARBA00022679"/>
    </source>
</evidence>
<dbReference type="EMBL" id="UOFI01000014">
    <property type="protein sequence ID" value="VAW61731.1"/>
    <property type="molecule type" value="Genomic_DNA"/>
</dbReference>
<keyword evidence="6" id="KW-0443">Lipid metabolism</keyword>
<evidence type="ECO:0000256" key="7">
    <source>
        <dbReference type="ARBA" id="ARBA00048975"/>
    </source>
</evidence>
<keyword evidence="3" id="KW-0441">Lipid A biosynthesis</keyword>
<dbReference type="EC" id="2.4.1.182" evidence="1"/>
<evidence type="ECO:0000256" key="2">
    <source>
        <dbReference type="ARBA" id="ARBA00022516"/>
    </source>
</evidence>
<accession>A0A3B0X1S9</accession>
<dbReference type="GO" id="GO:0008915">
    <property type="term" value="F:lipid-A-disaccharide synthase activity"/>
    <property type="evidence" value="ECO:0007669"/>
    <property type="project" value="UniProtKB-EC"/>
</dbReference>
<keyword evidence="4 8" id="KW-0328">Glycosyltransferase</keyword>
<dbReference type="Pfam" id="PF02684">
    <property type="entry name" value="LpxB"/>
    <property type="match status" value="1"/>
</dbReference>
<keyword evidence="2" id="KW-0444">Lipid biosynthesis</keyword>
<dbReference type="GO" id="GO:0016020">
    <property type="term" value="C:membrane"/>
    <property type="evidence" value="ECO:0007669"/>
    <property type="project" value="GOC"/>
</dbReference>
<dbReference type="HAMAP" id="MF_00392">
    <property type="entry name" value="LpxB"/>
    <property type="match status" value="1"/>
</dbReference>
<sequence>MNKRVMISAGEASGDMHAANIVKALHKTSPEIEIYGMGSSQLRDAGADLLIDCADIAVVGLVEVLVNYRKIMKALNTLRESLRNNPPDLLVLVDYQEFNFKLAESAKALGIKVLFYVSPQIWAWRQHRVHKIGKIIDMMAVILPFEEKFYLDAHVPVRFVGNPLVDKVTANKSKEACYEEYGLNPAKQIVGLFPGSRRSEINRILPIQLAAAEQLHKEKPGLQFIIPVARTLNKDIFTPQLSMHNHLNIILVEDLSYNVMQCCDSIIAASGTATLEISLMGIPYCITYKVAHLSYFILKQMIKIEHLGLANIISGREIVKEFIQYNTKPGAISHEVIRTLDDEDYREMILSNLKEVREKLGKTGGTQNMAELIMEMLGE</sequence>
<dbReference type="PANTHER" id="PTHR30372">
    <property type="entry name" value="LIPID-A-DISACCHARIDE SYNTHASE"/>
    <property type="match status" value="1"/>
</dbReference>
<dbReference type="AlphaFoldDB" id="A0A3B0X1S9"/>
<dbReference type="SUPFAM" id="SSF53756">
    <property type="entry name" value="UDP-Glycosyltransferase/glycogen phosphorylase"/>
    <property type="match status" value="1"/>
</dbReference>
<proteinExistence type="inferred from homology"/>
<evidence type="ECO:0000313" key="8">
    <source>
        <dbReference type="EMBL" id="VAW61731.1"/>
    </source>
</evidence>
<evidence type="ECO:0000256" key="6">
    <source>
        <dbReference type="ARBA" id="ARBA00023098"/>
    </source>
</evidence>
<name>A0A3B0X1S9_9ZZZZ</name>
<evidence type="ECO:0000256" key="3">
    <source>
        <dbReference type="ARBA" id="ARBA00022556"/>
    </source>
</evidence>